<dbReference type="AlphaFoldDB" id="A0A3B1E714"/>
<gene>
    <name evidence="1" type="ORF">MNB_ARC-1_1130</name>
</gene>
<reference evidence="1" key="1">
    <citation type="submission" date="2018-10" db="EMBL/GenBank/DDBJ databases">
        <authorList>
            <person name="Aoki K."/>
        </authorList>
    </citation>
    <scope>NUCLEOTIDE SEQUENCE</scope>
</reference>
<evidence type="ECO:0000313" key="1">
    <source>
        <dbReference type="EMBL" id="VAY88221.1"/>
    </source>
</evidence>
<protein>
    <submittedName>
        <fullName evidence="1">Uncharacterized protein</fullName>
    </submittedName>
</protein>
<dbReference type="EMBL" id="UOYO01000048">
    <property type="protein sequence ID" value="VAY88221.1"/>
    <property type="molecule type" value="Genomic_DNA"/>
</dbReference>
<accession>A0A3B1E714</accession>
<proteinExistence type="predicted"/>
<organism evidence="1">
    <name type="scientific">hydrothermal vent metagenome</name>
    <dbReference type="NCBI Taxonomy" id="652676"/>
    <lineage>
        <taxon>unclassified sequences</taxon>
        <taxon>metagenomes</taxon>
        <taxon>ecological metagenomes</taxon>
    </lineage>
</organism>
<name>A0A3B1E714_9ZZZZ</name>
<sequence length="67" mass="8137">MTKLEKRNVLLKMIDNKKTNKLVSNFDIEIEEIVNQVETIKKTKNKLDKDIYEYNNIYYQYYGDTLK</sequence>